<gene>
    <name evidence="2" type="ORF">NDU88_008565</name>
</gene>
<dbReference type="Proteomes" id="UP001066276">
    <property type="component" value="Chromosome 8"/>
</dbReference>
<feature type="region of interest" description="Disordered" evidence="1">
    <location>
        <begin position="63"/>
        <end position="110"/>
    </location>
</feature>
<feature type="region of interest" description="Disordered" evidence="1">
    <location>
        <begin position="1"/>
        <end position="49"/>
    </location>
</feature>
<proteinExistence type="predicted"/>
<evidence type="ECO:0000313" key="3">
    <source>
        <dbReference type="Proteomes" id="UP001066276"/>
    </source>
</evidence>
<organism evidence="2 3">
    <name type="scientific">Pleurodeles waltl</name>
    <name type="common">Iberian ribbed newt</name>
    <dbReference type="NCBI Taxonomy" id="8319"/>
    <lineage>
        <taxon>Eukaryota</taxon>
        <taxon>Metazoa</taxon>
        <taxon>Chordata</taxon>
        <taxon>Craniata</taxon>
        <taxon>Vertebrata</taxon>
        <taxon>Euteleostomi</taxon>
        <taxon>Amphibia</taxon>
        <taxon>Batrachia</taxon>
        <taxon>Caudata</taxon>
        <taxon>Salamandroidea</taxon>
        <taxon>Salamandridae</taxon>
        <taxon>Pleurodelinae</taxon>
        <taxon>Pleurodeles</taxon>
    </lineage>
</organism>
<reference evidence="2" key="1">
    <citation type="journal article" date="2022" name="bioRxiv">
        <title>Sequencing and chromosome-scale assembly of the giantPleurodeles waltlgenome.</title>
        <authorList>
            <person name="Brown T."/>
            <person name="Elewa A."/>
            <person name="Iarovenko S."/>
            <person name="Subramanian E."/>
            <person name="Araus A.J."/>
            <person name="Petzold A."/>
            <person name="Susuki M."/>
            <person name="Suzuki K.-i.T."/>
            <person name="Hayashi T."/>
            <person name="Toyoda A."/>
            <person name="Oliveira C."/>
            <person name="Osipova E."/>
            <person name="Leigh N.D."/>
            <person name="Simon A."/>
            <person name="Yun M.H."/>
        </authorList>
    </citation>
    <scope>NUCLEOTIDE SEQUENCE</scope>
    <source>
        <strain evidence="2">20211129_DDA</strain>
        <tissue evidence="2">Liver</tissue>
    </source>
</reference>
<name>A0AAV7P5F7_PLEWA</name>
<protein>
    <submittedName>
        <fullName evidence="2">Uncharacterized protein</fullName>
    </submittedName>
</protein>
<evidence type="ECO:0000313" key="2">
    <source>
        <dbReference type="EMBL" id="KAJ1120395.1"/>
    </source>
</evidence>
<comment type="caution">
    <text evidence="2">The sequence shown here is derived from an EMBL/GenBank/DDBJ whole genome shotgun (WGS) entry which is preliminary data.</text>
</comment>
<dbReference type="AlphaFoldDB" id="A0AAV7P5F7"/>
<dbReference type="EMBL" id="JANPWB010000012">
    <property type="protein sequence ID" value="KAJ1120395.1"/>
    <property type="molecule type" value="Genomic_DNA"/>
</dbReference>
<evidence type="ECO:0000256" key="1">
    <source>
        <dbReference type="SAM" id="MobiDB-lite"/>
    </source>
</evidence>
<sequence>MAPAGAHLQRRSAGQPVSAGPGQGWEVSPREGLGRRAPQGICPRVRSPGKVSGLSILRLQPVRTFAPGQRASGEAPSERTGPDTGTGLGRPDARRSPMLRQLRLHNFRLS</sequence>
<keyword evidence="3" id="KW-1185">Reference proteome</keyword>
<accession>A0AAV7P5F7</accession>